<dbReference type="EMBL" id="BAABJE010000007">
    <property type="protein sequence ID" value="GAA4792083.1"/>
    <property type="molecule type" value="Genomic_DNA"/>
</dbReference>
<feature type="domain" description="Lysozyme inhibitor LprI-like N-terminal" evidence="6">
    <location>
        <begin position="40"/>
        <end position="112"/>
    </location>
</feature>
<keyword evidence="4" id="KW-0449">Lipoprotein</keyword>
<evidence type="ECO:0000313" key="9">
    <source>
        <dbReference type="Proteomes" id="UP001499959"/>
    </source>
</evidence>
<evidence type="ECO:0000259" key="7">
    <source>
        <dbReference type="Pfam" id="PF09864"/>
    </source>
</evidence>
<evidence type="ECO:0000259" key="6">
    <source>
        <dbReference type="Pfam" id="PF07007"/>
    </source>
</evidence>
<organism evidence="8 9">
    <name type="scientific">Lysobacter hankyongensis</name>
    <dbReference type="NCBI Taxonomy" id="1176535"/>
    <lineage>
        <taxon>Bacteria</taxon>
        <taxon>Pseudomonadati</taxon>
        <taxon>Pseudomonadota</taxon>
        <taxon>Gammaproteobacteria</taxon>
        <taxon>Lysobacterales</taxon>
        <taxon>Lysobacteraceae</taxon>
        <taxon>Lysobacter</taxon>
    </lineage>
</organism>
<keyword evidence="3" id="KW-0564">Palmitate</keyword>
<name>A0ABP9BAW1_9GAMM</name>
<evidence type="ECO:0000256" key="3">
    <source>
        <dbReference type="ARBA" id="ARBA00023139"/>
    </source>
</evidence>
<evidence type="ECO:0000256" key="2">
    <source>
        <dbReference type="ARBA" id="ARBA00023136"/>
    </source>
</evidence>
<dbReference type="SUPFAM" id="SSF141488">
    <property type="entry name" value="YdhA-like"/>
    <property type="match status" value="1"/>
</dbReference>
<evidence type="ECO:0008006" key="10">
    <source>
        <dbReference type="Google" id="ProtNLM"/>
    </source>
</evidence>
<gene>
    <name evidence="8" type="ORF">GCM10023307_16770</name>
</gene>
<dbReference type="Proteomes" id="UP001499959">
    <property type="component" value="Unassembled WGS sequence"/>
</dbReference>
<evidence type="ECO:0000256" key="1">
    <source>
        <dbReference type="ARBA" id="ARBA00022729"/>
    </source>
</evidence>
<feature type="chain" id="PRO_5046064023" description="DUF1311 domain-containing protein" evidence="5">
    <location>
        <begin position="22"/>
        <end position="203"/>
    </location>
</feature>
<reference evidence="9" key="1">
    <citation type="journal article" date="2019" name="Int. J. Syst. Evol. Microbiol.">
        <title>The Global Catalogue of Microorganisms (GCM) 10K type strain sequencing project: providing services to taxonomists for standard genome sequencing and annotation.</title>
        <authorList>
            <consortium name="The Broad Institute Genomics Platform"/>
            <consortium name="The Broad Institute Genome Sequencing Center for Infectious Disease"/>
            <person name="Wu L."/>
            <person name="Ma J."/>
        </authorList>
    </citation>
    <scope>NUCLEOTIDE SEQUENCE [LARGE SCALE GENOMIC DNA]</scope>
    <source>
        <strain evidence="9">JCM 18204</strain>
    </source>
</reference>
<dbReference type="PANTHER" id="PTHR37549:SF1">
    <property type="entry name" value="LIPOPROTEIN LPRI"/>
    <property type="match status" value="1"/>
</dbReference>
<protein>
    <recommendedName>
        <fullName evidence="10">DUF1311 domain-containing protein</fullName>
    </recommendedName>
</protein>
<dbReference type="InterPro" id="IPR052755">
    <property type="entry name" value="Lysozyme_Inhibitor_LprI"/>
</dbReference>
<dbReference type="InterPro" id="IPR009739">
    <property type="entry name" value="LprI-like_N"/>
</dbReference>
<evidence type="ECO:0000313" key="8">
    <source>
        <dbReference type="EMBL" id="GAA4792083.1"/>
    </source>
</evidence>
<dbReference type="Pfam" id="PF09864">
    <property type="entry name" value="MliC"/>
    <property type="match status" value="1"/>
</dbReference>
<keyword evidence="1 5" id="KW-0732">Signal</keyword>
<dbReference type="Gene3D" id="2.40.128.200">
    <property type="match status" value="1"/>
</dbReference>
<dbReference type="Pfam" id="PF07007">
    <property type="entry name" value="LprI"/>
    <property type="match status" value="1"/>
</dbReference>
<dbReference type="InterPro" id="IPR018660">
    <property type="entry name" value="MliC"/>
</dbReference>
<accession>A0ABP9BAW1</accession>
<dbReference type="InterPro" id="IPR036328">
    <property type="entry name" value="MliC_sf"/>
</dbReference>
<sequence>MRSVSPAMTILVAAFALPVSAASPPAARGPSFSCAKVAPGSIEAMVCTDAALSALDRTLADVYARASKKAAKERPSTLRAEQSGWVKGRNDCWKSEGKPACVRDAYVRRIAELQARYRLVPVVASVRYVCDGQPANEVLATYFETEPATLIAERGDSVSLMYVEPVASGAKYVGRNEWLWEHHGEATVVWGYGAPEMRCVPAR</sequence>
<feature type="signal peptide" evidence="5">
    <location>
        <begin position="1"/>
        <end position="21"/>
    </location>
</feature>
<evidence type="ECO:0000256" key="4">
    <source>
        <dbReference type="ARBA" id="ARBA00023288"/>
    </source>
</evidence>
<dbReference type="RefSeq" id="WP_345302872.1">
    <property type="nucleotide sequence ID" value="NZ_BAABJE010000007.1"/>
</dbReference>
<keyword evidence="9" id="KW-1185">Reference proteome</keyword>
<dbReference type="PANTHER" id="PTHR37549">
    <property type="entry name" value="LIPOPROTEIN LPRI"/>
    <property type="match status" value="1"/>
</dbReference>
<keyword evidence="2" id="KW-0472">Membrane</keyword>
<proteinExistence type="predicted"/>
<evidence type="ECO:0000256" key="5">
    <source>
        <dbReference type="SAM" id="SignalP"/>
    </source>
</evidence>
<feature type="domain" description="C-type lysozyme inhibitor" evidence="7">
    <location>
        <begin position="128"/>
        <end position="196"/>
    </location>
</feature>
<comment type="caution">
    <text evidence="8">The sequence shown here is derived from an EMBL/GenBank/DDBJ whole genome shotgun (WGS) entry which is preliminary data.</text>
</comment>